<keyword evidence="2" id="KW-1185">Reference proteome</keyword>
<dbReference type="Proteomes" id="UP001151760">
    <property type="component" value="Unassembled WGS sequence"/>
</dbReference>
<evidence type="ECO:0008006" key="3">
    <source>
        <dbReference type="Google" id="ProtNLM"/>
    </source>
</evidence>
<sequence length="227" mass="25960">MLRKGLDFFEESIKKSWGKELANERVRSSSHVLIVPSFSSSSHVFASLEFVNVFVRIGFNSTIELVSFDESQVVTFNGKFVYGFRNGDCRTGSRSNNTVDSLHGFVIHVIEVLKGNEKVTEVIDVENWRIDNSRVRSGSGSGSTSSELEARVCIQRTICIVNKLHFIEDPVRIIHHEVKQLKQSRIPIVKVHWKPRRGPEFTWEREDQVKSKCTHLFTSKPRVDKAN</sequence>
<comment type="caution">
    <text evidence="1">The sequence shown here is derived from an EMBL/GenBank/DDBJ whole genome shotgun (WGS) entry which is preliminary data.</text>
</comment>
<organism evidence="1 2">
    <name type="scientific">Tanacetum coccineum</name>
    <dbReference type="NCBI Taxonomy" id="301880"/>
    <lineage>
        <taxon>Eukaryota</taxon>
        <taxon>Viridiplantae</taxon>
        <taxon>Streptophyta</taxon>
        <taxon>Embryophyta</taxon>
        <taxon>Tracheophyta</taxon>
        <taxon>Spermatophyta</taxon>
        <taxon>Magnoliopsida</taxon>
        <taxon>eudicotyledons</taxon>
        <taxon>Gunneridae</taxon>
        <taxon>Pentapetalae</taxon>
        <taxon>asterids</taxon>
        <taxon>campanulids</taxon>
        <taxon>Asterales</taxon>
        <taxon>Asteraceae</taxon>
        <taxon>Asteroideae</taxon>
        <taxon>Anthemideae</taxon>
        <taxon>Anthemidinae</taxon>
        <taxon>Tanacetum</taxon>
    </lineage>
</organism>
<dbReference type="EMBL" id="BQNB010009729">
    <property type="protein sequence ID" value="GJS67599.1"/>
    <property type="molecule type" value="Genomic_DNA"/>
</dbReference>
<name>A0ABQ4XQD7_9ASTR</name>
<gene>
    <name evidence="1" type="ORF">Tco_0682163</name>
</gene>
<reference evidence="1" key="2">
    <citation type="submission" date="2022-01" db="EMBL/GenBank/DDBJ databases">
        <authorList>
            <person name="Yamashiro T."/>
            <person name="Shiraishi A."/>
            <person name="Satake H."/>
            <person name="Nakayama K."/>
        </authorList>
    </citation>
    <scope>NUCLEOTIDE SEQUENCE</scope>
</reference>
<reference evidence="1" key="1">
    <citation type="journal article" date="2022" name="Int. J. Mol. Sci.">
        <title>Draft Genome of Tanacetum Coccineum: Genomic Comparison of Closely Related Tanacetum-Family Plants.</title>
        <authorList>
            <person name="Yamashiro T."/>
            <person name="Shiraishi A."/>
            <person name="Nakayama K."/>
            <person name="Satake H."/>
        </authorList>
    </citation>
    <scope>NUCLEOTIDE SEQUENCE</scope>
</reference>
<accession>A0ABQ4XQD7</accession>
<proteinExistence type="predicted"/>
<evidence type="ECO:0000313" key="1">
    <source>
        <dbReference type="EMBL" id="GJS67599.1"/>
    </source>
</evidence>
<evidence type="ECO:0000313" key="2">
    <source>
        <dbReference type="Proteomes" id="UP001151760"/>
    </source>
</evidence>
<protein>
    <recommendedName>
        <fullName evidence="3">Reverse transcriptase domain-containing protein</fullName>
    </recommendedName>
</protein>